<evidence type="ECO:0000313" key="3">
    <source>
        <dbReference type="Proteomes" id="UP000297496"/>
    </source>
</evidence>
<name>A0A4Z1CMV6_9ACTN</name>
<organism evidence="2 3">
    <name type="scientific">Nocardioides eburneiflavus</name>
    <dbReference type="NCBI Taxonomy" id="2518372"/>
    <lineage>
        <taxon>Bacteria</taxon>
        <taxon>Bacillati</taxon>
        <taxon>Actinomycetota</taxon>
        <taxon>Actinomycetes</taxon>
        <taxon>Propionibacteriales</taxon>
        <taxon>Nocardioidaceae</taxon>
        <taxon>Nocardioides</taxon>
    </lineage>
</organism>
<dbReference type="Proteomes" id="UP000297496">
    <property type="component" value="Unassembled WGS sequence"/>
</dbReference>
<keyword evidence="1" id="KW-0812">Transmembrane</keyword>
<protein>
    <submittedName>
        <fullName evidence="2">Uncharacterized protein</fullName>
    </submittedName>
</protein>
<proteinExistence type="predicted"/>
<accession>A0A4Z1CMV6</accession>
<keyword evidence="3" id="KW-1185">Reference proteome</keyword>
<feature type="transmembrane region" description="Helical" evidence="1">
    <location>
        <begin position="90"/>
        <end position="110"/>
    </location>
</feature>
<evidence type="ECO:0000256" key="1">
    <source>
        <dbReference type="SAM" id="Phobius"/>
    </source>
</evidence>
<dbReference type="EMBL" id="SRRO01000001">
    <property type="protein sequence ID" value="TGN65999.1"/>
    <property type="molecule type" value="Genomic_DNA"/>
</dbReference>
<dbReference type="AlphaFoldDB" id="A0A4Z1CMV6"/>
<keyword evidence="1" id="KW-1133">Transmembrane helix</keyword>
<evidence type="ECO:0000313" key="2">
    <source>
        <dbReference type="EMBL" id="TGN65999.1"/>
    </source>
</evidence>
<reference evidence="2 3" key="1">
    <citation type="submission" date="2019-04" db="EMBL/GenBank/DDBJ databases">
        <title>Three New Species of Nocardioides, Nocardioides euryhalodurans sp. nov., Nocardioides seonyuensis sp. nov. and Nocardioides eburneoflavus sp. nov. Isolated from Soil.</title>
        <authorList>
            <person name="Roh S.G."/>
            <person name="Lee C."/>
            <person name="Kim M.-K."/>
            <person name="Kim S.B."/>
        </authorList>
    </citation>
    <scope>NUCLEOTIDE SEQUENCE [LARGE SCALE GENOMIC DNA]</scope>
    <source>
        <strain evidence="2 3">MMS17-SY213</strain>
    </source>
</reference>
<gene>
    <name evidence="2" type="ORF">EXE59_20120</name>
</gene>
<feature type="transmembrane region" description="Helical" evidence="1">
    <location>
        <begin position="58"/>
        <end position="78"/>
    </location>
</feature>
<keyword evidence="1" id="KW-0472">Membrane</keyword>
<dbReference type="RefSeq" id="WP_135840485.1">
    <property type="nucleotide sequence ID" value="NZ_SRRO01000001.1"/>
</dbReference>
<sequence length="143" mass="14565">MTTTQQASTQHTSTRAAGITVPVAGAFLLVDAAMTGANGLAYALAGGWLADWFGAPEALVRSLGAFLLLVAAGVVLLATRRPVPRRGVAALAALNVVWVLASLDYALLGGLTTPGVAWTVLQAVVVGVFAAGQVWLARKGLTQ</sequence>
<comment type="caution">
    <text evidence="2">The sequence shown here is derived from an EMBL/GenBank/DDBJ whole genome shotgun (WGS) entry which is preliminary data.</text>
</comment>
<feature type="transmembrane region" description="Helical" evidence="1">
    <location>
        <begin position="116"/>
        <end position="137"/>
    </location>
</feature>